<protein>
    <submittedName>
        <fullName evidence="1">Uncharacterized protein</fullName>
    </submittedName>
</protein>
<reference evidence="1 2" key="1">
    <citation type="submission" date="2016-10" db="EMBL/GenBank/DDBJ databases">
        <authorList>
            <person name="de Groot N.N."/>
        </authorList>
    </citation>
    <scope>NUCLEOTIDE SEQUENCE [LARGE SCALE GENOMIC DNA]</scope>
    <source>
        <strain evidence="2">E92,LMG 26720,CCM 7988</strain>
    </source>
</reference>
<dbReference type="STRING" id="1079859.SAMN04515674_1139"/>
<evidence type="ECO:0000313" key="1">
    <source>
        <dbReference type="EMBL" id="SFQ24606.1"/>
    </source>
</evidence>
<proteinExistence type="predicted"/>
<name>A0A1I5WYH0_9BACT</name>
<dbReference type="AlphaFoldDB" id="A0A1I5WYH0"/>
<organism evidence="1 2">
    <name type="scientific">Pseudarcicella hirudinis</name>
    <dbReference type="NCBI Taxonomy" id="1079859"/>
    <lineage>
        <taxon>Bacteria</taxon>
        <taxon>Pseudomonadati</taxon>
        <taxon>Bacteroidota</taxon>
        <taxon>Cytophagia</taxon>
        <taxon>Cytophagales</taxon>
        <taxon>Flectobacillaceae</taxon>
        <taxon>Pseudarcicella</taxon>
    </lineage>
</organism>
<gene>
    <name evidence="1" type="ORF">SAMN04515674_1139</name>
</gene>
<accession>A0A1I5WYH0</accession>
<dbReference type="Proteomes" id="UP000199306">
    <property type="component" value="Unassembled WGS sequence"/>
</dbReference>
<sequence length="42" mass="4748">MALYNKHFSKVLNEVEETFVYLPKSTNLDKETSNAVAISCNV</sequence>
<dbReference type="EMBL" id="FOXH01000013">
    <property type="protein sequence ID" value="SFQ24606.1"/>
    <property type="molecule type" value="Genomic_DNA"/>
</dbReference>
<keyword evidence="2" id="KW-1185">Reference proteome</keyword>
<evidence type="ECO:0000313" key="2">
    <source>
        <dbReference type="Proteomes" id="UP000199306"/>
    </source>
</evidence>